<protein>
    <submittedName>
        <fullName evidence="2">PIG-L family deacetylase</fullName>
    </submittedName>
</protein>
<dbReference type="SUPFAM" id="SSF102588">
    <property type="entry name" value="LmbE-like"/>
    <property type="match status" value="1"/>
</dbReference>
<gene>
    <name evidence="2" type="ORF">D3230_14655</name>
</gene>
<sequence length="232" mass="25153">MEEFPDDWTRGLVLMAHPDDPEYGTAIAVNRWTRGGKEIAYVLATSGEAGIEGMPPEQAGPAREIEQRNAIAHVGVSELEFLGFSDGRTEFGLELRRALAGAIRRHRPEVVITLNFGLAFGGVYRNQADHRAVGLATLDAVSDAGNSWIFPDLEGEPWSGVRHIAVFADADPTHAVDVTDEDLDAATAALTEHRKYLEGLGVADVHAHARAQIESGVVTDGGVRRVSFRVYQ</sequence>
<dbReference type="EMBL" id="QYAC01000008">
    <property type="protein sequence ID" value="MBL3680519.1"/>
    <property type="molecule type" value="Genomic_DNA"/>
</dbReference>
<keyword evidence="1" id="KW-0862">Zinc</keyword>
<evidence type="ECO:0000313" key="2">
    <source>
        <dbReference type="EMBL" id="MBL3680519.1"/>
    </source>
</evidence>
<dbReference type="Gene3D" id="3.40.50.10320">
    <property type="entry name" value="LmbE-like"/>
    <property type="match status" value="1"/>
</dbReference>
<accession>A0ABS1SLY8</accession>
<evidence type="ECO:0000313" key="3">
    <source>
        <dbReference type="Proteomes" id="UP001645859"/>
    </source>
</evidence>
<comment type="caution">
    <text evidence="2">The sequence shown here is derived from an EMBL/GenBank/DDBJ whole genome shotgun (WGS) entry which is preliminary data.</text>
</comment>
<reference evidence="2 3" key="1">
    <citation type="submission" date="2018-09" db="EMBL/GenBank/DDBJ databases">
        <title>Comparative genomics of Leucobacter spp.</title>
        <authorList>
            <person name="Reis A.C."/>
            <person name="Kolvenbach B.A."/>
            <person name="Corvini P.F.X."/>
            <person name="Nunes O.C."/>
        </authorList>
    </citation>
    <scope>NUCLEOTIDE SEQUENCE [LARGE SCALE GENOMIC DNA]</scope>
    <source>
        <strain evidence="2 3">TAN 31504</strain>
    </source>
</reference>
<dbReference type="InterPro" id="IPR024078">
    <property type="entry name" value="LmbE-like_dom_sf"/>
</dbReference>
<name>A0ABS1SLY8_9MICO</name>
<dbReference type="Pfam" id="PF02585">
    <property type="entry name" value="PIG-L"/>
    <property type="match status" value="1"/>
</dbReference>
<proteinExistence type="predicted"/>
<keyword evidence="3" id="KW-1185">Reference proteome</keyword>
<dbReference type="Proteomes" id="UP001645859">
    <property type="component" value="Unassembled WGS sequence"/>
</dbReference>
<dbReference type="InterPro" id="IPR003737">
    <property type="entry name" value="GlcNAc_PI_deacetylase-related"/>
</dbReference>
<evidence type="ECO:0000256" key="1">
    <source>
        <dbReference type="ARBA" id="ARBA00022833"/>
    </source>
</evidence>
<organism evidence="2 3">
    <name type="scientific">Leucobacter chromiireducens subsp. solipictus</name>
    <dbReference type="NCBI Taxonomy" id="398235"/>
    <lineage>
        <taxon>Bacteria</taxon>
        <taxon>Bacillati</taxon>
        <taxon>Actinomycetota</taxon>
        <taxon>Actinomycetes</taxon>
        <taxon>Micrococcales</taxon>
        <taxon>Microbacteriaceae</taxon>
        <taxon>Leucobacter</taxon>
    </lineage>
</organism>